<feature type="compositionally biased region" description="Polar residues" evidence="1">
    <location>
        <begin position="462"/>
        <end position="471"/>
    </location>
</feature>
<reference evidence="2" key="1">
    <citation type="journal article" date="2020" name="Stud. Mycol.">
        <title>101 Dothideomycetes genomes: a test case for predicting lifestyles and emergence of pathogens.</title>
        <authorList>
            <person name="Haridas S."/>
            <person name="Albert R."/>
            <person name="Binder M."/>
            <person name="Bloem J."/>
            <person name="Labutti K."/>
            <person name="Salamov A."/>
            <person name="Andreopoulos B."/>
            <person name="Baker S."/>
            <person name="Barry K."/>
            <person name="Bills G."/>
            <person name="Bluhm B."/>
            <person name="Cannon C."/>
            <person name="Castanera R."/>
            <person name="Culley D."/>
            <person name="Daum C."/>
            <person name="Ezra D."/>
            <person name="Gonzalez J."/>
            <person name="Henrissat B."/>
            <person name="Kuo A."/>
            <person name="Liang C."/>
            <person name="Lipzen A."/>
            <person name="Lutzoni F."/>
            <person name="Magnuson J."/>
            <person name="Mondo S."/>
            <person name="Nolan M."/>
            <person name="Ohm R."/>
            <person name="Pangilinan J."/>
            <person name="Park H.-J."/>
            <person name="Ramirez L."/>
            <person name="Alfaro M."/>
            <person name="Sun H."/>
            <person name="Tritt A."/>
            <person name="Yoshinaga Y."/>
            <person name="Zwiers L.-H."/>
            <person name="Turgeon B."/>
            <person name="Goodwin S."/>
            <person name="Spatafora J."/>
            <person name="Crous P."/>
            <person name="Grigoriev I."/>
        </authorList>
    </citation>
    <scope>NUCLEOTIDE SEQUENCE</scope>
    <source>
        <strain evidence="2">CBS 121739</strain>
    </source>
</reference>
<dbReference type="InterPro" id="IPR021833">
    <property type="entry name" value="DUF3425"/>
</dbReference>
<dbReference type="OrthoDB" id="5086080at2759"/>
<evidence type="ECO:0000313" key="2">
    <source>
        <dbReference type="EMBL" id="KAF2757769.1"/>
    </source>
</evidence>
<dbReference type="PANTHER" id="PTHR37012">
    <property type="entry name" value="B-ZIP TRANSCRIPTION FACTOR (EUROFUNG)-RELATED"/>
    <property type="match status" value="1"/>
</dbReference>
<accession>A0A6A6W6F4</accession>
<evidence type="ECO:0008006" key="4">
    <source>
        <dbReference type="Google" id="ProtNLM"/>
    </source>
</evidence>
<feature type="region of interest" description="Disordered" evidence="1">
    <location>
        <begin position="448"/>
        <end position="478"/>
    </location>
</feature>
<dbReference type="Pfam" id="PF11905">
    <property type="entry name" value="DUF3425"/>
    <property type="match status" value="1"/>
</dbReference>
<protein>
    <recommendedName>
        <fullName evidence="4">BZIP domain-containing protein</fullName>
    </recommendedName>
</protein>
<dbReference type="EMBL" id="ML996573">
    <property type="protein sequence ID" value="KAF2757769.1"/>
    <property type="molecule type" value="Genomic_DNA"/>
</dbReference>
<evidence type="ECO:0000256" key="1">
    <source>
        <dbReference type="SAM" id="MobiDB-lite"/>
    </source>
</evidence>
<sequence length="511" mass="58916">MPESPKDPNGPSAQRIKKREVDRRCQRLARQRTKSRLATLEALVEDFQKNDESGRVASLMKQISDLTTDKERLVKTLRSVQSALDFNIEDEDQDAPQSPNAVLNHNENTVVVNMNGQTYPPVFPEHVNTHIDLSRRDSISTERTSRTNRRLSIATPDFVMKQSPRSDVSLPILNFPNAYGAVSTPEEDISPLTGQTMLRVLKPVYNVEKNAACSACAERTNIWRYTNEILLARPKEDPQTVASEDRQHEETPLLAVMHGWHEVERLGKLTPAWRLISSVDKVIFEGQLGAIERVATLRAIHTLMMYHIDPSWERVARLPTWYFLRPSQTLVHSYATDYFAWPGVRERFVFSEHNYCGNIFWQLFNKNLRILWPYEFRDCYTKNVQTGELQFSLDFRRRLEDINVWAMGSDFFERFPELRSDIPQWNSIPKQVEADGDGRVTEVGTAWNDESVAGEDGESSDENAVSNQQKWSHNHAVHDTRHANIRQTRYGDGSMTLNDIVNLERSLREYV</sequence>
<keyword evidence="3" id="KW-1185">Reference proteome</keyword>
<dbReference type="PANTHER" id="PTHR37012:SF7">
    <property type="entry name" value="B-ZIP TRANSCRIPTION FACTOR (EUROFUNG)-RELATED"/>
    <property type="match status" value="1"/>
</dbReference>
<organism evidence="2 3">
    <name type="scientific">Pseudovirgaria hyperparasitica</name>
    <dbReference type="NCBI Taxonomy" id="470096"/>
    <lineage>
        <taxon>Eukaryota</taxon>
        <taxon>Fungi</taxon>
        <taxon>Dikarya</taxon>
        <taxon>Ascomycota</taxon>
        <taxon>Pezizomycotina</taxon>
        <taxon>Dothideomycetes</taxon>
        <taxon>Dothideomycetes incertae sedis</taxon>
        <taxon>Acrospermales</taxon>
        <taxon>Acrospermaceae</taxon>
        <taxon>Pseudovirgaria</taxon>
    </lineage>
</organism>
<proteinExistence type="predicted"/>
<dbReference type="Proteomes" id="UP000799437">
    <property type="component" value="Unassembled WGS sequence"/>
</dbReference>
<dbReference type="GeneID" id="54482476"/>
<feature type="region of interest" description="Disordered" evidence="1">
    <location>
        <begin position="1"/>
        <end position="30"/>
    </location>
</feature>
<dbReference type="RefSeq" id="XP_033600220.1">
    <property type="nucleotide sequence ID" value="XM_033741422.1"/>
</dbReference>
<dbReference type="AlphaFoldDB" id="A0A6A6W6F4"/>
<feature type="compositionally biased region" description="Acidic residues" evidence="1">
    <location>
        <begin position="452"/>
        <end position="461"/>
    </location>
</feature>
<evidence type="ECO:0000313" key="3">
    <source>
        <dbReference type="Proteomes" id="UP000799437"/>
    </source>
</evidence>
<gene>
    <name evidence="2" type="ORF">EJ05DRAFT_400697</name>
</gene>
<name>A0A6A6W6F4_9PEZI</name>